<dbReference type="InterPro" id="IPR036661">
    <property type="entry name" value="Luciferase-like_sf"/>
</dbReference>
<evidence type="ECO:0000313" key="3">
    <source>
        <dbReference type="EMBL" id="BBH87314.1"/>
    </source>
</evidence>
<dbReference type="InterPro" id="IPR050564">
    <property type="entry name" value="F420-G6PD/mer"/>
</dbReference>
<dbReference type="PANTHER" id="PTHR43244">
    <property type="match status" value="1"/>
</dbReference>
<dbReference type="Pfam" id="PF00296">
    <property type="entry name" value="Bac_luciferase"/>
    <property type="match status" value="1"/>
</dbReference>
<dbReference type="GO" id="GO:0016705">
    <property type="term" value="F:oxidoreductase activity, acting on paired donors, with incorporation or reduction of molecular oxygen"/>
    <property type="evidence" value="ECO:0007669"/>
    <property type="project" value="InterPro"/>
</dbReference>
<name>A0A455SQ98_9CHLR</name>
<feature type="domain" description="Luciferase-like" evidence="2">
    <location>
        <begin position="9"/>
        <end position="155"/>
    </location>
</feature>
<protein>
    <recommendedName>
        <fullName evidence="2">Luciferase-like domain-containing protein</fullName>
    </recommendedName>
</protein>
<proteinExistence type="predicted"/>
<gene>
    <name evidence="3" type="ORF">KTC_20650</name>
</gene>
<dbReference type="InterPro" id="IPR011251">
    <property type="entry name" value="Luciferase-like_dom"/>
</dbReference>
<evidence type="ECO:0000256" key="1">
    <source>
        <dbReference type="ARBA" id="ARBA00023002"/>
    </source>
</evidence>
<evidence type="ECO:0000259" key="2">
    <source>
        <dbReference type="Pfam" id="PF00296"/>
    </source>
</evidence>
<dbReference type="Gene3D" id="3.20.20.30">
    <property type="entry name" value="Luciferase-like domain"/>
    <property type="match status" value="1"/>
</dbReference>
<dbReference type="AlphaFoldDB" id="A0A455SQ98"/>
<dbReference type="PANTHER" id="PTHR43244:SF1">
    <property type="entry name" value="5,10-METHYLENETETRAHYDROMETHANOPTERIN REDUCTASE"/>
    <property type="match status" value="1"/>
</dbReference>
<dbReference type="EMBL" id="AP019376">
    <property type="protein sequence ID" value="BBH87314.1"/>
    <property type="molecule type" value="Genomic_DNA"/>
</dbReference>
<accession>A0A455SQ98</accession>
<reference evidence="3" key="1">
    <citation type="submission" date="2018-12" db="EMBL/GenBank/DDBJ databases">
        <title>Novel natural products biosynthetic potential of the class Ktedonobacteria.</title>
        <authorList>
            <person name="Zheng Y."/>
            <person name="Saitou A."/>
            <person name="Wang C.M."/>
            <person name="Toyoda A."/>
            <person name="Minakuchi Y."/>
            <person name="Sekiguchi Y."/>
            <person name="Ueda K."/>
            <person name="Takano H."/>
            <person name="Sakai Y."/>
            <person name="Yokota A."/>
            <person name="Yabe S."/>
        </authorList>
    </citation>
    <scope>NUCLEOTIDE SEQUENCE</scope>
    <source>
        <strain evidence="3">COM3</strain>
    </source>
</reference>
<dbReference type="SUPFAM" id="SSF51679">
    <property type="entry name" value="Bacterial luciferase-like"/>
    <property type="match status" value="1"/>
</dbReference>
<organism evidence="3">
    <name type="scientific">Thermosporothrix sp. COM3</name>
    <dbReference type="NCBI Taxonomy" id="2490863"/>
    <lineage>
        <taxon>Bacteria</taxon>
        <taxon>Bacillati</taxon>
        <taxon>Chloroflexota</taxon>
        <taxon>Ktedonobacteria</taxon>
        <taxon>Ktedonobacterales</taxon>
        <taxon>Thermosporotrichaceae</taxon>
        <taxon>Thermosporothrix</taxon>
    </lineage>
</organism>
<sequence length="173" mass="19363">MDEGGRSGYRFPDILTLFAAAAAHTERIRLGTAIEPMYSRHPLVMAQQALAVDDLASGRLGIGTSNRMVIEDWHGLKFSSPLPYLQEYIEVLRRALWKESATYHGTFFQVAFPLSRSAQIPLLTSALGKKALQLAGEIADGVLSWTCPAPICFRRRFPHYTPELEPVSFRHPH</sequence>
<keyword evidence="1" id="KW-0560">Oxidoreductase</keyword>